<accession>A0A6J4QRU1</accession>
<organism evidence="2">
    <name type="scientific">uncultured Rubrobacteraceae bacterium</name>
    <dbReference type="NCBI Taxonomy" id="349277"/>
    <lineage>
        <taxon>Bacteria</taxon>
        <taxon>Bacillati</taxon>
        <taxon>Actinomycetota</taxon>
        <taxon>Rubrobacteria</taxon>
        <taxon>Rubrobacterales</taxon>
        <taxon>Rubrobacteraceae</taxon>
        <taxon>environmental samples</taxon>
    </lineage>
</organism>
<dbReference type="EMBL" id="CADCUW010000580">
    <property type="protein sequence ID" value="CAA9450163.1"/>
    <property type="molecule type" value="Genomic_DNA"/>
</dbReference>
<name>A0A6J4QRU1_9ACTN</name>
<feature type="coiled-coil region" evidence="1">
    <location>
        <begin position="5"/>
        <end position="42"/>
    </location>
</feature>
<sequence>MEERRGQLVQRLRQAEQARDLLRELERLLKEDSRELESTLERLDGLAQSLPEADRIRWFIESAVGSARVDRSVKAGSDVSRSRSAVEGELSTLRGTIDRGVT</sequence>
<keyword evidence="1" id="KW-0175">Coiled coil</keyword>
<gene>
    <name evidence="2" type="ORF">AVDCRST_MAG01-01-4481</name>
</gene>
<evidence type="ECO:0000256" key="1">
    <source>
        <dbReference type="SAM" id="Coils"/>
    </source>
</evidence>
<protein>
    <submittedName>
        <fullName evidence="2">Uncharacterized protein</fullName>
    </submittedName>
</protein>
<proteinExistence type="predicted"/>
<dbReference type="AlphaFoldDB" id="A0A6J4QRU1"/>
<evidence type="ECO:0000313" key="2">
    <source>
        <dbReference type="EMBL" id="CAA9450163.1"/>
    </source>
</evidence>
<reference evidence="2" key="1">
    <citation type="submission" date="2020-02" db="EMBL/GenBank/DDBJ databases">
        <authorList>
            <person name="Meier V. D."/>
        </authorList>
    </citation>
    <scope>NUCLEOTIDE SEQUENCE</scope>
    <source>
        <strain evidence="2">AVDCRST_MAG01</strain>
    </source>
</reference>